<evidence type="ECO:0000313" key="3">
    <source>
        <dbReference type="Proteomes" id="UP001152300"/>
    </source>
</evidence>
<dbReference type="Pfam" id="PF12697">
    <property type="entry name" value="Abhydrolase_6"/>
    <property type="match status" value="1"/>
</dbReference>
<dbReference type="Gene3D" id="3.40.50.1820">
    <property type="entry name" value="alpha/beta hydrolase"/>
    <property type="match status" value="1"/>
</dbReference>
<accession>A0A9X0DM51</accession>
<evidence type="ECO:0000259" key="1">
    <source>
        <dbReference type="Pfam" id="PF12697"/>
    </source>
</evidence>
<dbReference type="AlphaFoldDB" id="A0A9X0DM51"/>
<name>A0A9X0DM51_9HELO</name>
<keyword evidence="3" id="KW-1185">Reference proteome</keyword>
<evidence type="ECO:0000313" key="2">
    <source>
        <dbReference type="EMBL" id="KAJ8068194.1"/>
    </source>
</evidence>
<protein>
    <recommendedName>
        <fullName evidence="1">AB hydrolase-1 domain-containing protein</fullName>
    </recommendedName>
</protein>
<dbReference type="InterPro" id="IPR029058">
    <property type="entry name" value="AB_hydrolase_fold"/>
</dbReference>
<dbReference type="EMBL" id="JAPEIS010000003">
    <property type="protein sequence ID" value="KAJ8068194.1"/>
    <property type="molecule type" value="Genomic_DNA"/>
</dbReference>
<comment type="caution">
    <text evidence="2">The sequence shown here is derived from an EMBL/GenBank/DDBJ whole genome shotgun (WGS) entry which is preliminary data.</text>
</comment>
<feature type="domain" description="AB hydrolase-1" evidence="1">
    <location>
        <begin position="56"/>
        <end position="327"/>
    </location>
</feature>
<dbReference type="OrthoDB" id="94039at2759"/>
<reference evidence="2" key="1">
    <citation type="submission" date="2022-11" db="EMBL/GenBank/DDBJ databases">
        <title>Genome Resource of Sclerotinia nivalis Strain SnTB1, a Plant Pathogen Isolated from American Ginseng.</title>
        <authorList>
            <person name="Fan S."/>
        </authorList>
    </citation>
    <scope>NUCLEOTIDE SEQUENCE</scope>
    <source>
        <strain evidence="2">SnTB1</strain>
    </source>
</reference>
<dbReference type="InterPro" id="IPR000073">
    <property type="entry name" value="AB_hydrolase_1"/>
</dbReference>
<sequence>MASTFKTIEHVIPGQHIREYPNGTKHQQEDILQLSIEQYIPINSPSPISDNSITVIGVHGSGFPKETYEPLWEDLYSSLLSRNVHIRSIWVADCSNQGASGILNEDVQGDDTCWFDHSRDLLHMINHFRSEMPRPLVGIAHSMGCAQLINLSIMHPRLLSTLILYEPKAESYFRKAFKTWDARALELYLKHGLRAIPTALYNPTQEIPASTVTLTPSKHQEAWSYTQVNFEPREAGLDRLLLPDWDNNLDVPMLFTRTECSITMRNLPHLRPSVLYIFGNKSPLSSASSQDEKMTLTGSGIGGSGGAAKDVVKKVTFSDAGHLFVFENVNESARVAADWIERWLGGWLADKKFYKMYKSKKSDEEMLRVSKAWLATAKLSNTTPRPIKEKL</sequence>
<proteinExistence type="predicted"/>
<organism evidence="2 3">
    <name type="scientific">Sclerotinia nivalis</name>
    <dbReference type="NCBI Taxonomy" id="352851"/>
    <lineage>
        <taxon>Eukaryota</taxon>
        <taxon>Fungi</taxon>
        <taxon>Dikarya</taxon>
        <taxon>Ascomycota</taxon>
        <taxon>Pezizomycotina</taxon>
        <taxon>Leotiomycetes</taxon>
        <taxon>Helotiales</taxon>
        <taxon>Sclerotiniaceae</taxon>
        <taxon>Sclerotinia</taxon>
    </lineage>
</organism>
<gene>
    <name evidence="2" type="ORF">OCU04_003764</name>
</gene>
<dbReference type="Proteomes" id="UP001152300">
    <property type="component" value="Unassembled WGS sequence"/>
</dbReference>
<dbReference type="SUPFAM" id="SSF53474">
    <property type="entry name" value="alpha/beta-Hydrolases"/>
    <property type="match status" value="1"/>
</dbReference>